<evidence type="ECO:0000256" key="1">
    <source>
        <dbReference type="SAM" id="Phobius"/>
    </source>
</evidence>
<keyword evidence="1" id="KW-1133">Transmembrane helix</keyword>
<keyword evidence="1" id="KW-0472">Membrane</keyword>
<dbReference type="AlphaFoldDB" id="A0A0A0LB51"/>
<reference evidence="2 3" key="2">
    <citation type="journal article" date="2009" name="PLoS ONE">
        <title>An integrated genetic and cytogenetic map of the cucumber genome.</title>
        <authorList>
            <person name="Ren Y."/>
            <person name="Zhang Z."/>
            <person name="Liu J."/>
            <person name="Staub J.E."/>
            <person name="Han Y."/>
            <person name="Cheng Z."/>
            <person name="Li X."/>
            <person name="Lu J."/>
            <person name="Miao H."/>
            <person name="Kang H."/>
            <person name="Xie B."/>
            <person name="Gu X."/>
            <person name="Wang X."/>
            <person name="Du Y."/>
            <person name="Jin W."/>
            <person name="Huang S."/>
        </authorList>
    </citation>
    <scope>NUCLEOTIDE SEQUENCE [LARGE SCALE GENOMIC DNA]</scope>
    <source>
        <strain evidence="3">cv. 9930</strain>
    </source>
</reference>
<keyword evidence="1" id="KW-0812">Transmembrane</keyword>
<reference evidence="2 3" key="1">
    <citation type="journal article" date="2009" name="Nat. Genet.">
        <title>The genome of the cucumber, Cucumis sativus L.</title>
        <authorList>
            <person name="Huang S."/>
            <person name="Li R."/>
            <person name="Zhang Z."/>
            <person name="Li L."/>
            <person name="Gu X."/>
            <person name="Fan W."/>
            <person name="Lucas W.J."/>
            <person name="Wang X."/>
            <person name="Xie B."/>
            <person name="Ni P."/>
            <person name="Ren Y."/>
            <person name="Zhu H."/>
            <person name="Li J."/>
            <person name="Lin K."/>
            <person name="Jin W."/>
            <person name="Fei Z."/>
            <person name="Li G."/>
            <person name="Staub J."/>
            <person name="Kilian A."/>
            <person name="van der Vossen E.A."/>
            <person name="Wu Y."/>
            <person name="Guo J."/>
            <person name="He J."/>
            <person name="Jia Z."/>
            <person name="Ren Y."/>
            <person name="Tian G."/>
            <person name="Lu Y."/>
            <person name="Ruan J."/>
            <person name="Qian W."/>
            <person name="Wang M."/>
            <person name="Huang Q."/>
            <person name="Li B."/>
            <person name="Xuan Z."/>
            <person name="Cao J."/>
            <person name="Asan"/>
            <person name="Wu Z."/>
            <person name="Zhang J."/>
            <person name="Cai Q."/>
            <person name="Bai Y."/>
            <person name="Zhao B."/>
            <person name="Han Y."/>
            <person name="Li Y."/>
            <person name="Li X."/>
            <person name="Wang S."/>
            <person name="Shi Q."/>
            <person name="Liu S."/>
            <person name="Cho W.K."/>
            <person name="Kim J.Y."/>
            <person name="Xu Y."/>
            <person name="Heller-Uszynska K."/>
            <person name="Miao H."/>
            <person name="Cheng Z."/>
            <person name="Zhang S."/>
            <person name="Wu J."/>
            <person name="Yang Y."/>
            <person name="Kang H."/>
            <person name="Li M."/>
            <person name="Liang H."/>
            <person name="Ren X."/>
            <person name="Shi Z."/>
            <person name="Wen M."/>
            <person name="Jian M."/>
            <person name="Yang H."/>
            <person name="Zhang G."/>
            <person name="Yang Z."/>
            <person name="Chen R."/>
            <person name="Liu S."/>
            <person name="Li J."/>
            <person name="Ma L."/>
            <person name="Liu H."/>
            <person name="Zhou Y."/>
            <person name="Zhao J."/>
            <person name="Fang X."/>
            <person name="Li G."/>
            <person name="Fang L."/>
            <person name="Li Y."/>
            <person name="Liu D."/>
            <person name="Zheng H."/>
            <person name="Zhang Y."/>
            <person name="Qin N."/>
            <person name="Li Z."/>
            <person name="Yang G."/>
            <person name="Yang S."/>
            <person name="Bolund L."/>
            <person name="Kristiansen K."/>
            <person name="Zheng H."/>
            <person name="Li S."/>
            <person name="Zhang X."/>
            <person name="Yang H."/>
            <person name="Wang J."/>
            <person name="Sun R."/>
            <person name="Zhang B."/>
            <person name="Jiang S."/>
            <person name="Wang J."/>
            <person name="Du Y."/>
            <person name="Li S."/>
        </authorList>
    </citation>
    <scope>NUCLEOTIDE SEQUENCE [LARGE SCALE GENOMIC DNA]</scope>
    <source>
        <strain evidence="3">cv. 9930</strain>
    </source>
</reference>
<dbReference type="Proteomes" id="UP000029981">
    <property type="component" value="Chromosome 3"/>
</dbReference>
<proteinExistence type="predicted"/>
<evidence type="ECO:0000313" key="2">
    <source>
        <dbReference type="EMBL" id="KGN58184.1"/>
    </source>
</evidence>
<protein>
    <submittedName>
        <fullName evidence="2">Uncharacterized protein</fullName>
    </submittedName>
</protein>
<keyword evidence="3" id="KW-1185">Reference proteome</keyword>
<evidence type="ECO:0000313" key="3">
    <source>
        <dbReference type="Proteomes" id="UP000029981"/>
    </source>
</evidence>
<gene>
    <name evidence="2" type="ORF">Csa_3G585950</name>
</gene>
<sequence length="109" mass="12240">MVVITQVNNCDIAIIVVFVIIAIVVIIFSRRHTTLHLQLSLVHRNISDVSFVSALSLLLHLLCQADLRSQFLNLLRSHISFVSFDISSNFDISNLQHLLYSPNLISPSS</sequence>
<feature type="transmembrane region" description="Helical" evidence="1">
    <location>
        <begin position="12"/>
        <end position="29"/>
    </location>
</feature>
<reference evidence="2 3" key="4">
    <citation type="journal article" date="2011" name="BMC Genomics">
        <title>RNA-Seq improves annotation of protein-coding genes in the cucumber genome.</title>
        <authorList>
            <person name="Li Z."/>
            <person name="Zhang Z."/>
            <person name="Yan P."/>
            <person name="Huang S."/>
            <person name="Fei Z."/>
            <person name="Lin K."/>
        </authorList>
    </citation>
    <scope>NUCLEOTIDE SEQUENCE [LARGE SCALE GENOMIC DNA]</scope>
    <source>
        <strain evidence="3">cv. 9930</strain>
    </source>
</reference>
<name>A0A0A0LB51_CUCSA</name>
<reference evidence="2 3" key="3">
    <citation type="journal article" date="2010" name="BMC Genomics">
        <title>Transcriptome sequencing and comparative analysis of cucumber flowers with different sex types.</title>
        <authorList>
            <person name="Guo S."/>
            <person name="Zheng Y."/>
            <person name="Joung J.G."/>
            <person name="Liu S."/>
            <person name="Zhang Z."/>
            <person name="Crasta O.R."/>
            <person name="Sobral B.W."/>
            <person name="Xu Y."/>
            <person name="Huang S."/>
            <person name="Fei Z."/>
        </authorList>
    </citation>
    <scope>NUCLEOTIDE SEQUENCE [LARGE SCALE GENOMIC DNA]</scope>
    <source>
        <strain evidence="3">cv. 9930</strain>
    </source>
</reference>
<dbReference type="Gramene" id="KGN58184">
    <property type="protein sequence ID" value="KGN58184"/>
    <property type="gene ID" value="Csa_3G585950"/>
</dbReference>
<dbReference type="EMBL" id="CM002924">
    <property type="protein sequence ID" value="KGN58184.1"/>
    <property type="molecule type" value="Genomic_DNA"/>
</dbReference>
<accession>A0A0A0LB51</accession>
<organism evidence="2 3">
    <name type="scientific">Cucumis sativus</name>
    <name type="common">Cucumber</name>
    <dbReference type="NCBI Taxonomy" id="3659"/>
    <lineage>
        <taxon>Eukaryota</taxon>
        <taxon>Viridiplantae</taxon>
        <taxon>Streptophyta</taxon>
        <taxon>Embryophyta</taxon>
        <taxon>Tracheophyta</taxon>
        <taxon>Spermatophyta</taxon>
        <taxon>Magnoliopsida</taxon>
        <taxon>eudicotyledons</taxon>
        <taxon>Gunneridae</taxon>
        <taxon>Pentapetalae</taxon>
        <taxon>rosids</taxon>
        <taxon>fabids</taxon>
        <taxon>Cucurbitales</taxon>
        <taxon>Cucurbitaceae</taxon>
        <taxon>Benincaseae</taxon>
        <taxon>Cucumis</taxon>
    </lineage>
</organism>